<dbReference type="PROSITE" id="PS50196">
    <property type="entry name" value="RANBD1"/>
    <property type="match status" value="1"/>
</dbReference>
<dbReference type="Pfam" id="PF00638">
    <property type="entry name" value="Ran_BP1"/>
    <property type="match status" value="1"/>
</dbReference>
<feature type="compositionally biased region" description="Polar residues" evidence="1">
    <location>
        <begin position="93"/>
        <end position="104"/>
    </location>
</feature>
<feature type="region of interest" description="Disordered" evidence="1">
    <location>
        <begin position="1"/>
        <end position="61"/>
    </location>
</feature>
<organism evidence="3 4">
    <name type="scientific">Zalerion maritima</name>
    <dbReference type="NCBI Taxonomy" id="339359"/>
    <lineage>
        <taxon>Eukaryota</taxon>
        <taxon>Fungi</taxon>
        <taxon>Dikarya</taxon>
        <taxon>Ascomycota</taxon>
        <taxon>Pezizomycotina</taxon>
        <taxon>Sordariomycetes</taxon>
        <taxon>Lulworthiomycetidae</taxon>
        <taxon>Lulworthiales</taxon>
        <taxon>Lulworthiaceae</taxon>
        <taxon>Zalerion</taxon>
    </lineage>
</organism>
<feature type="domain" description="RanBD1" evidence="2">
    <location>
        <begin position="1047"/>
        <end position="1150"/>
    </location>
</feature>
<dbReference type="PANTHER" id="PTHR38697:SF1">
    <property type="entry name" value="NUCLEAR PORE COMPLEX PROTEIN SIMILAR TO S. CEREVISIAE NUP2 (EUROFUNG)"/>
    <property type="match status" value="1"/>
</dbReference>
<dbReference type="PANTHER" id="PTHR38697">
    <property type="entry name" value="NUCLEAR PORE COMPLEX PROTEIN SIMILAR TO S. CEREVISIAE NUP2 (EUROFUNG)"/>
    <property type="match status" value="1"/>
</dbReference>
<feature type="compositionally biased region" description="Basic and acidic residues" evidence="1">
    <location>
        <begin position="1034"/>
        <end position="1045"/>
    </location>
</feature>
<feature type="compositionally biased region" description="Polar residues" evidence="1">
    <location>
        <begin position="975"/>
        <end position="987"/>
    </location>
</feature>
<feature type="compositionally biased region" description="Low complexity" evidence="1">
    <location>
        <begin position="845"/>
        <end position="856"/>
    </location>
</feature>
<dbReference type="EMBL" id="JAKWBI020000192">
    <property type="protein sequence ID" value="KAJ2899635.1"/>
    <property type="molecule type" value="Genomic_DNA"/>
</dbReference>
<feature type="compositionally biased region" description="Low complexity" evidence="1">
    <location>
        <begin position="519"/>
        <end position="535"/>
    </location>
</feature>
<feature type="compositionally biased region" description="Polar residues" evidence="1">
    <location>
        <begin position="762"/>
        <end position="782"/>
    </location>
</feature>
<feature type="compositionally biased region" description="Polar residues" evidence="1">
    <location>
        <begin position="42"/>
        <end position="55"/>
    </location>
</feature>
<feature type="compositionally biased region" description="Polar residues" evidence="1">
    <location>
        <begin position="450"/>
        <end position="476"/>
    </location>
</feature>
<feature type="region of interest" description="Disordered" evidence="1">
    <location>
        <begin position="229"/>
        <end position="314"/>
    </location>
</feature>
<feature type="compositionally biased region" description="Polar residues" evidence="1">
    <location>
        <begin position="857"/>
        <end position="904"/>
    </location>
</feature>
<feature type="compositionally biased region" description="Basic and acidic residues" evidence="1">
    <location>
        <begin position="536"/>
        <end position="546"/>
    </location>
</feature>
<feature type="compositionally biased region" description="Basic and acidic residues" evidence="1">
    <location>
        <begin position="229"/>
        <end position="240"/>
    </location>
</feature>
<feature type="region of interest" description="Disordered" evidence="1">
    <location>
        <begin position="77"/>
        <end position="104"/>
    </location>
</feature>
<feature type="compositionally biased region" description="Polar residues" evidence="1">
    <location>
        <begin position="305"/>
        <end position="314"/>
    </location>
</feature>
<accession>A0AAD5RN96</accession>
<evidence type="ECO:0000313" key="3">
    <source>
        <dbReference type="EMBL" id="KAJ2899635.1"/>
    </source>
</evidence>
<comment type="caution">
    <text evidence="3">The sequence shown here is derived from an EMBL/GenBank/DDBJ whole genome shotgun (WGS) entry which is preliminary data.</text>
</comment>
<gene>
    <name evidence="3" type="ORF">MKZ38_002950</name>
</gene>
<evidence type="ECO:0000256" key="1">
    <source>
        <dbReference type="SAM" id="MobiDB-lite"/>
    </source>
</evidence>
<feature type="region of interest" description="Disordered" evidence="1">
    <location>
        <begin position="748"/>
        <end position="1068"/>
    </location>
</feature>
<feature type="compositionally biased region" description="Low complexity" evidence="1">
    <location>
        <begin position="954"/>
        <end position="974"/>
    </location>
</feature>
<feature type="compositionally biased region" description="Basic and acidic residues" evidence="1">
    <location>
        <begin position="432"/>
        <end position="449"/>
    </location>
</feature>
<dbReference type="InterPro" id="IPR011993">
    <property type="entry name" value="PH-like_dom_sf"/>
</dbReference>
<feature type="compositionally biased region" description="Acidic residues" evidence="1">
    <location>
        <begin position="386"/>
        <end position="400"/>
    </location>
</feature>
<dbReference type="Proteomes" id="UP001201980">
    <property type="component" value="Unassembled WGS sequence"/>
</dbReference>
<evidence type="ECO:0000313" key="4">
    <source>
        <dbReference type="Proteomes" id="UP001201980"/>
    </source>
</evidence>
<dbReference type="CDD" id="cd13170">
    <property type="entry name" value="RanBD_NUP50"/>
    <property type="match status" value="1"/>
</dbReference>
<feature type="region of interest" description="Disordered" evidence="1">
    <location>
        <begin position="1088"/>
        <end position="1110"/>
    </location>
</feature>
<keyword evidence="4" id="KW-1185">Reference proteome</keyword>
<feature type="compositionally biased region" description="Low complexity" evidence="1">
    <location>
        <begin position="1013"/>
        <end position="1031"/>
    </location>
</feature>
<feature type="compositionally biased region" description="Low complexity" evidence="1">
    <location>
        <begin position="583"/>
        <end position="595"/>
    </location>
</feature>
<name>A0AAD5RN96_9PEZI</name>
<evidence type="ECO:0000259" key="2">
    <source>
        <dbReference type="PROSITE" id="PS50196"/>
    </source>
</evidence>
<sequence length="1200" mass="124203">MEPSHGTPRSRFASTLGSMGTPARRAPGTPLSARRSLDRSTRGPSPFSSSANNPVGTPKNIFRASMAGDRMRHSFTPRASSTLRQAHSPAPPSSTRSFRGSTMTPAIASATKPSSIELFNQTIDDPPASLDGEALMNQVPDDPHRQGSVYADDFLAHTCPPGLDDPGRRQWFCILDLRRLKYAANELFAKKDWKINISNFAKEYEKSRGLIMLRYGLYEFQTIKPTDEQLKKWRKDHDIPDPEEEDTPARRAQTGASKRKAEDDMPLSTSTSNKNKRRQTEPDAPLTKGKRRAVSDSDQDEHQPSKLQKSNTPSASLSTFMKVASGVSVSQPTSLKPGSNLFGAKTAVEPAKSILSDPKAANASSPNLFEYLSDASRAPSVNNADASEESAADSDDEDTEGKDASEPSVSASGGVGTPADREGTPSQNLFDRITKDKDGKPVRASEPETSKTASFSPSNQTWNTNTPIKFSGTSNPFGVRNGEDAAEKPAPFQPMFGAKQVEEPKALPTPETSTPPGPAATAPTTCNLFGASSKAPEAEAESKPVTKGDSAPAPTQNIYNSLGKPSEPTEAPKPTSSGLFGLAAAAKAPSTTSSSGLFGAAPEVNGTKTPATAASTNISSQPPSTLLGAMPAETTGAPKAGNLFGSRSPLAAEKPATPAFGASAPSTGEACKPLFESGNSSTASKPLFGSAPAPAEDKSKSVFGNNPAATDDEAKRPFDSASSIEPPAKKLFAGAAKVDDKLAGNLFRAGSAGEDKPKNSLFGGSQQQSTNLFGGSNATSAPSFGVAAPTPDTGADKSKPFSFGTGSSKPAATTAPSTENNPPFSFGGNASQSTALFAGEKKPDAASSSGLFGGSAQTQPSNNTFGGTDNSFGSGQSGTTTPASSFNFGGGSAVNNPFASQNRGGASGGGINFNFGSTPAVESKPAAAAPFMFGGTGVNPPAPAAPAPGGSLFSFGASTPATPPATNSAPSFSFTGATPTGNSNNLFAPQPSALAAPGGTSTGTSSPFNFGGASSLATTPAATTPESTTAADEGSSKHPAATDKPPEEEERISQINLTEGGPGEEDEEVVYNVRCKALKEELETTIYSESEKDSEKEKNGDRKKSKSAWSTKGVGPLRILKHKATGAIRLVLRAEPRGNVVINTVPIPAMPYNVSGKYVVAPFPSESGGLDKWMLMVKTPDAAKALSEAINKYKKVERPE</sequence>
<protein>
    <recommendedName>
        <fullName evidence="2">RanBD1 domain-containing protein</fullName>
    </recommendedName>
</protein>
<proteinExistence type="predicted"/>
<dbReference type="InterPro" id="IPR053074">
    <property type="entry name" value="NPC_Nucleoporin"/>
</dbReference>
<dbReference type="InterPro" id="IPR000156">
    <property type="entry name" value="Ran_bind_dom"/>
</dbReference>
<dbReference type="Gene3D" id="2.30.29.30">
    <property type="entry name" value="Pleckstrin-homology domain (PH domain)/Phosphotyrosine-binding domain (PTB)"/>
    <property type="match status" value="1"/>
</dbReference>
<feature type="compositionally biased region" description="Basic and acidic residues" evidence="1">
    <location>
        <begin position="1089"/>
        <end position="1102"/>
    </location>
</feature>
<dbReference type="AlphaFoldDB" id="A0AAD5RN96"/>
<feature type="compositionally biased region" description="Polar residues" evidence="1">
    <location>
        <begin position="804"/>
        <end position="835"/>
    </location>
</feature>
<reference evidence="3" key="1">
    <citation type="submission" date="2022-07" db="EMBL/GenBank/DDBJ databases">
        <title>Draft genome sequence of Zalerion maritima ATCC 34329, a (micro)plastics degrading marine fungus.</title>
        <authorList>
            <person name="Paco A."/>
            <person name="Goncalves M.F.M."/>
            <person name="Rocha-Santos T.A.P."/>
            <person name="Alves A."/>
        </authorList>
    </citation>
    <scope>NUCLEOTIDE SEQUENCE</scope>
    <source>
        <strain evidence="3">ATCC 34329</strain>
    </source>
</reference>
<dbReference type="SMART" id="SM00160">
    <property type="entry name" value="RanBD"/>
    <property type="match status" value="1"/>
</dbReference>
<feature type="region of interest" description="Disordered" evidence="1">
    <location>
        <begin position="376"/>
        <end position="726"/>
    </location>
</feature>
<feature type="compositionally biased region" description="Polar residues" evidence="1">
    <location>
        <begin position="606"/>
        <end position="624"/>
    </location>
</feature>
<dbReference type="SUPFAM" id="SSF50729">
    <property type="entry name" value="PH domain-like"/>
    <property type="match status" value="1"/>
</dbReference>